<evidence type="ECO:0000313" key="3">
    <source>
        <dbReference type="EMBL" id="KAJ6825230.1"/>
    </source>
</evidence>
<gene>
    <name evidence="3" type="ORF">M6B38_379195</name>
</gene>
<protein>
    <submittedName>
        <fullName evidence="3">Uncharacterized protein</fullName>
    </submittedName>
</protein>
<accession>A0AAX6G995</accession>
<evidence type="ECO:0000256" key="1">
    <source>
        <dbReference type="SAM" id="MobiDB-lite"/>
    </source>
</evidence>
<name>A0AAX6G995_IRIPA</name>
<dbReference type="EMBL" id="JANAVB010021796">
    <property type="protein sequence ID" value="KAJ6825230.1"/>
    <property type="molecule type" value="Genomic_DNA"/>
</dbReference>
<dbReference type="PANTHER" id="PTHR36777">
    <property type="entry name" value="EXPRESSED PROTEIN"/>
    <property type="match status" value="1"/>
</dbReference>
<dbReference type="AlphaFoldDB" id="A0AAX6G995"/>
<evidence type="ECO:0000256" key="2">
    <source>
        <dbReference type="SAM" id="Phobius"/>
    </source>
</evidence>
<reference evidence="3" key="2">
    <citation type="submission" date="2023-04" db="EMBL/GenBank/DDBJ databases">
        <authorList>
            <person name="Bruccoleri R.E."/>
            <person name="Oakeley E.J."/>
            <person name="Faust A.-M."/>
            <person name="Dessus-Babus S."/>
            <person name="Altorfer M."/>
            <person name="Burckhardt D."/>
            <person name="Oertli M."/>
            <person name="Naumann U."/>
            <person name="Petersen F."/>
            <person name="Wong J."/>
        </authorList>
    </citation>
    <scope>NUCLEOTIDE SEQUENCE</scope>
    <source>
        <strain evidence="3">GSM-AAB239-AS_SAM_17_03QT</strain>
        <tissue evidence="3">Leaf</tissue>
    </source>
</reference>
<reference evidence="3" key="1">
    <citation type="journal article" date="2023" name="GigaByte">
        <title>Genome assembly of the bearded iris, Iris pallida Lam.</title>
        <authorList>
            <person name="Bruccoleri R.E."/>
            <person name="Oakeley E.J."/>
            <person name="Faust A.M.E."/>
            <person name="Altorfer M."/>
            <person name="Dessus-Babus S."/>
            <person name="Burckhardt D."/>
            <person name="Oertli M."/>
            <person name="Naumann U."/>
            <person name="Petersen F."/>
            <person name="Wong J."/>
        </authorList>
    </citation>
    <scope>NUCLEOTIDE SEQUENCE</scope>
    <source>
        <strain evidence="3">GSM-AAB239-AS_SAM_17_03QT</strain>
    </source>
</reference>
<proteinExistence type="predicted"/>
<feature type="region of interest" description="Disordered" evidence="1">
    <location>
        <begin position="145"/>
        <end position="175"/>
    </location>
</feature>
<keyword evidence="2" id="KW-1133">Transmembrane helix</keyword>
<comment type="caution">
    <text evidence="3">The sequence shown here is derived from an EMBL/GenBank/DDBJ whole genome shotgun (WGS) entry which is preliminary data.</text>
</comment>
<feature type="compositionally biased region" description="Basic and acidic residues" evidence="1">
    <location>
        <begin position="165"/>
        <end position="175"/>
    </location>
</feature>
<dbReference type="PANTHER" id="PTHR36777:SF2">
    <property type="entry name" value="EXPRESSED PROTEIN"/>
    <property type="match status" value="1"/>
</dbReference>
<feature type="transmembrane region" description="Helical" evidence="2">
    <location>
        <begin position="122"/>
        <end position="140"/>
    </location>
</feature>
<keyword evidence="2" id="KW-0472">Membrane</keyword>
<evidence type="ECO:0000313" key="4">
    <source>
        <dbReference type="Proteomes" id="UP001140949"/>
    </source>
</evidence>
<organism evidence="3 4">
    <name type="scientific">Iris pallida</name>
    <name type="common">Sweet iris</name>
    <dbReference type="NCBI Taxonomy" id="29817"/>
    <lineage>
        <taxon>Eukaryota</taxon>
        <taxon>Viridiplantae</taxon>
        <taxon>Streptophyta</taxon>
        <taxon>Embryophyta</taxon>
        <taxon>Tracheophyta</taxon>
        <taxon>Spermatophyta</taxon>
        <taxon>Magnoliopsida</taxon>
        <taxon>Liliopsida</taxon>
        <taxon>Asparagales</taxon>
        <taxon>Iridaceae</taxon>
        <taxon>Iridoideae</taxon>
        <taxon>Irideae</taxon>
        <taxon>Iris</taxon>
    </lineage>
</organism>
<keyword evidence="2" id="KW-0812">Transmembrane</keyword>
<keyword evidence="4" id="KW-1185">Reference proteome</keyword>
<sequence>MASMATIRPLSLSPLSLRRHCRHLPPSVLPTPLSNLKKPPSSLSSSSIGLSARRSASRFVAVASAQSNFLKVIQKAWRVGKDGVEAGSNLIPDTVPRPVARVSVAVVAATVALFLLKSFISTALFVLAMMGALYFIFIAFNSGEGPRGDSSSSSSSTSTEEESLEEARRIMEKYK</sequence>
<dbReference type="Proteomes" id="UP001140949">
    <property type="component" value="Unassembled WGS sequence"/>
</dbReference>